<dbReference type="HOGENOM" id="CLU_695356_0_0_1"/>
<dbReference type="InParanoid" id="A0E241"/>
<dbReference type="Proteomes" id="UP000000600">
    <property type="component" value="Unassembled WGS sequence"/>
</dbReference>
<sequence>MDSRHDEHRMDVFYIQDIVQKLHIKNQRNKEELGYIQEKLFARIQKNEDAIIALRSEDKSKILGNLKNLREQSEFLSSELVERNNLDAYDELFFSNKIDIFCLGSRQQRKFEKLIEPSNKEIKELFKSLIDNNIFTQCQVRCPQHNAKIVNAFNLEQNVPKNQRLLCAQDSQNAAQNFQICEQKLKGYCEQEKLFAKLLKMKDFIFSLRFKVDCITNKILAQIQSSINSHQNFFLDCQKQFNDLYRLVEPIPKETYENIAEFLSKIGQLPFDDTFKTTIGKFDTILDNFEKSISATYMEFGDFLNKLVPKIIKITVEIIINNNTQVYHLEVSSNAKLLDLFNFIKEEMKSPKTEINIEQMEIAIERTQIKIDGNNLNQSPQTYVLKHEQFIEFYINQ</sequence>
<evidence type="ECO:0000313" key="2">
    <source>
        <dbReference type="Proteomes" id="UP000000600"/>
    </source>
</evidence>
<organism evidence="1 2">
    <name type="scientific">Paramecium tetraurelia</name>
    <dbReference type="NCBI Taxonomy" id="5888"/>
    <lineage>
        <taxon>Eukaryota</taxon>
        <taxon>Sar</taxon>
        <taxon>Alveolata</taxon>
        <taxon>Ciliophora</taxon>
        <taxon>Intramacronucleata</taxon>
        <taxon>Oligohymenophorea</taxon>
        <taxon>Peniculida</taxon>
        <taxon>Parameciidae</taxon>
        <taxon>Paramecium</taxon>
    </lineage>
</organism>
<dbReference type="OMA" id="QVYHLEV"/>
<dbReference type="GeneID" id="5042540"/>
<dbReference type="KEGG" id="ptm:GSPATT00022530001"/>
<reference evidence="1 2" key="1">
    <citation type="journal article" date="2006" name="Nature">
        <title>Global trends of whole-genome duplications revealed by the ciliate Paramecium tetraurelia.</title>
        <authorList>
            <consortium name="Genoscope"/>
            <person name="Aury J.-M."/>
            <person name="Jaillon O."/>
            <person name="Duret L."/>
            <person name="Noel B."/>
            <person name="Jubin C."/>
            <person name="Porcel B.M."/>
            <person name="Segurens B."/>
            <person name="Daubin V."/>
            <person name="Anthouard V."/>
            <person name="Aiach N."/>
            <person name="Arnaiz O."/>
            <person name="Billaut A."/>
            <person name="Beisson J."/>
            <person name="Blanc I."/>
            <person name="Bouhouche K."/>
            <person name="Camara F."/>
            <person name="Duharcourt S."/>
            <person name="Guigo R."/>
            <person name="Gogendeau D."/>
            <person name="Katinka M."/>
            <person name="Keller A.-M."/>
            <person name="Kissmehl R."/>
            <person name="Klotz C."/>
            <person name="Koll F."/>
            <person name="Le Moue A."/>
            <person name="Lepere C."/>
            <person name="Malinsky S."/>
            <person name="Nowacki M."/>
            <person name="Nowak J.K."/>
            <person name="Plattner H."/>
            <person name="Poulain J."/>
            <person name="Ruiz F."/>
            <person name="Serrano V."/>
            <person name="Zagulski M."/>
            <person name="Dessen P."/>
            <person name="Betermier M."/>
            <person name="Weissenbach J."/>
            <person name="Scarpelli C."/>
            <person name="Schachter V."/>
            <person name="Sperling L."/>
            <person name="Meyer E."/>
            <person name="Cohen J."/>
            <person name="Wincker P."/>
        </authorList>
    </citation>
    <scope>NUCLEOTIDE SEQUENCE [LARGE SCALE GENOMIC DNA]</scope>
    <source>
        <strain evidence="1 2">Stock d4-2</strain>
    </source>
</reference>
<dbReference type="AlphaFoldDB" id="A0E241"/>
<dbReference type="OrthoDB" id="309931at2759"/>
<protein>
    <recommendedName>
        <fullName evidence="3">Ubiquitin-like domain-containing protein</fullName>
    </recommendedName>
</protein>
<keyword evidence="2" id="KW-1185">Reference proteome</keyword>
<name>A0E241_PARTE</name>
<proteinExistence type="predicted"/>
<dbReference type="EMBL" id="CT868654">
    <property type="protein sequence ID" value="CAK89358.1"/>
    <property type="molecule type" value="Genomic_DNA"/>
</dbReference>
<evidence type="ECO:0008006" key="3">
    <source>
        <dbReference type="Google" id="ProtNLM"/>
    </source>
</evidence>
<evidence type="ECO:0000313" key="1">
    <source>
        <dbReference type="EMBL" id="CAK89358.1"/>
    </source>
</evidence>
<accession>A0E241</accession>
<dbReference type="RefSeq" id="XP_001456755.1">
    <property type="nucleotide sequence ID" value="XM_001456718.1"/>
</dbReference>
<gene>
    <name evidence="1" type="ORF">GSPATT00022530001</name>
</gene>